<feature type="non-terminal residue" evidence="3">
    <location>
        <position position="1127"/>
    </location>
</feature>
<reference evidence="3 4" key="1">
    <citation type="journal article" date="2010" name="Nat. Biotechnol.">
        <title>Genome sequence of the model mushroom Schizophyllum commune.</title>
        <authorList>
            <person name="Ohm R.A."/>
            <person name="de Jong J.F."/>
            <person name="Lugones L.G."/>
            <person name="Aerts A."/>
            <person name="Kothe E."/>
            <person name="Stajich J.E."/>
            <person name="de Vries R.P."/>
            <person name="Record E."/>
            <person name="Levasseur A."/>
            <person name="Baker S.E."/>
            <person name="Bartholomew K.A."/>
            <person name="Coutinho P.M."/>
            <person name="Erdmann S."/>
            <person name="Fowler T.J."/>
            <person name="Gathman A.C."/>
            <person name="Lombard V."/>
            <person name="Henrissat B."/>
            <person name="Knabe N."/>
            <person name="Kuees U."/>
            <person name="Lilly W.W."/>
            <person name="Lindquist E."/>
            <person name="Lucas S."/>
            <person name="Magnuson J.K."/>
            <person name="Piumi F."/>
            <person name="Raudaskoski M."/>
            <person name="Salamov A."/>
            <person name="Schmutz J."/>
            <person name="Schwarze F.W.M.R."/>
            <person name="vanKuyk P.A."/>
            <person name="Horton J.S."/>
            <person name="Grigoriev I.V."/>
            <person name="Woesten H.A.B."/>
        </authorList>
    </citation>
    <scope>NUCLEOTIDE SEQUENCE [LARGE SCALE GENOMIC DNA]</scope>
    <source>
        <strain evidence="4">H4-8 / FGSC 9210</strain>
    </source>
</reference>
<evidence type="ECO:0000256" key="1">
    <source>
        <dbReference type="SAM" id="MobiDB-lite"/>
    </source>
</evidence>
<dbReference type="RefSeq" id="XP_003027818.1">
    <property type="nucleotide sequence ID" value="XM_003027772.1"/>
</dbReference>
<dbReference type="GeneID" id="9597323"/>
<dbReference type="OrthoDB" id="3256413at2759"/>
<accession>D8QHC5</accession>
<dbReference type="PROSITE" id="PS50181">
    <property type="entry name" value="FBOX"/>
    <property type="match status" value="1"/>
</dbReference>
<dbReference type="eggNOG" id="ENOG502SH7G">
    <property type="taxonomic scope" value="Eukaryota"/>
</dbReference>
<feature type="region of interest" description="Disordered" evidence="1">
    <location>
        <begin position="657"/>
        <end position="748"/>
    </location>
</feature>
<dbReference type="HOGENOM" id="CLU_007279_1_0_1"/>
<feature type="compositionally biased region" description="Low complexity" evidence="1">
    <location>
        <begin position="419"/>
        <end position="437"/>
    </location>
</feature>
<keyword evidence="4" id="KW-1185">Reference proteome</keyword>
<evidence type="ECO:0000313" key="3">
    <source>
        <dbReference type="EMBL" id="EFI92915.1"/>
    </source>
</evidence>
<dbReference type="VEuPathDB" id="FungiDB:SCHCODRAFT_02640790"/>
<dbReference type="InterPro" id="IPR036047">
    <property type="entry name" value="F-box-like_dom_sf"/>
</dbReference>
<feature type="compositionally biased region" description="Low complexity" evidence="1">
    <location>
        <begin position="677"/>
        <end position="714"/>
    </location>
</feature>
<feature type="compositionally biased region" description="Low complexity" evidence="1">
    <location>
        <begin position="788"/>
        <end position="797"/>
    </location>
</feature>
<feature type="region of interest" description="Disordered" evidence="1">
    <location>
        <begin position="413"/>
        <end position="439"/>
    </location>
</feature>
<dbReference type="OMA" id="MIMAISE"/>
<sequence>MKYKSMLLPKDPLLALPTELVCQILEYLDVSDLLTCSLVTRHMRRVILHSAPLQYSIELAKSRMASTPSASALSTASRLDMLRTREQAWRGLRWSARHRITLPPTGPIYEFIGGIYGNGQEDDNRVTSTVSFFELPTQVKGRTMPAHPRVWTHPMGTLSIVDFTLDPTHDLLALVASASPPSNYLYEIHLRSLSTNEPHPMAQQPILSCLKRPNGNHMVFESAGAVRIQVSGDQIALLLRQTPSMGSHLNIWNWKRGADRHISFSVTDGIEDFTFLSDKAFLLVRPKGSFETYTFDLDLPHTPPPPLQPGTHTSTTPSGDPELRATYLFPPLNIHHTYWYITMSSNPSAGYRPAADAPHTSNSSSASAHPPWKSSSATKPDAPPQQAPAFEQIPIDSLASPYIIPPSDSSPFIIPPESSPFTRSASPSPADEAASRSYYPRPDDRIHSCCVYTTSMFPVLEVLAPNQAAAQAIAAGNINLPAGAANANGGGPANAGAAGQPNVNGPAPANPNPAPEPPGAHRQHVHSFVFFVNLRFFLRDLQEMDAERERELAEARAREEWERQAAARRQAAEAKARAEYARGEEVKRLRRARETRKMEVDASRRETDAGRRQGVEEKRVKVGKTRGRADRLHALRTARVERQREWRRIQLESADGLASVARADSPMREDSPSSTVAEASTSRPSSSASAHASLSSTSAQAPSSSVSAISPRSRALLRPPTPPWMSTAQWTPPPTPVPAAAAPSAGPSSAIDSLAMLADVAIASTATDVSPSNAADPPSPFLTSTGIHPAPAHPMHWPAHDTPQPFAWPIQPSLPPPTLPTMPQALFATMPQTLLPQSQSFHTAPATLHPVPPVLPPLASLPSTTFGQPTDSIHLPPPQAHTHVQPVRPVMLPPAFAPAPAHGLPPPHLLTLRPLSVPARKRRPRVYAWSSWGPPNTRWFRECLSTDWQHAIYGLRAIDSVRIQPVTNGPAFPDPATFALEDHATPPSLRRRGMEIVPPDVEDDLAVLQGLDQPRKLKHLRLRDFNPYFVNYPELAEGDWGLDVVAGDSQSRPRWRAARVVKDPSYTSSRGVFREDVRSELPYVEVISEEAFDVTDVMMDDCRILLLTIQGQRGGLNKLKGIDVLTM</sequence>
<dbReference type="InterPro" id="IPR001810">
    <property type="entry name" value="F-box_dom"/>
</dbReference>
<dbReference type="EMBL" id="GL377312">
    <property type="protein sequence ID" value="EFI92915.1"/>
    <property type="molecule type" value="Genomic_DNA"/>
</dbReference>
<feature type="compositionally biased region" description="Basic and acidic residues" evidence="1">
    <location>
        <begin position="596"/>
        <end position="620"/>
    </location>
</feature>
<feature type="region of interest" description="Disordered" evidence="1">
    <location>
        <begin position="295"/>
        <end position="322"/>
    </location>
</feature>
<dbReference type="Proteomes" id="UP000007431">
    <property type="component" value="Unassembled WGS sequence"/>
</dbReference>
<dbReference type="AlphaFoldDB" id="D8QHC5"/>
<dbReference type="STRING" id="578458.D8QHC5"/>
<feature type="region of interest" description="Disordered" evidence="1">
    <location>
        <begin position="596"/>
        <end position="635"/>
    </location>
</feature>
<feature type="compositionally biased region" description="Polar residues" evidence="1">
    <location>
        <begin position="359"/>
        <end position="378"/>
    </location>
</feature>
<dbReference type="SMART" id="SM00256">
    <property type="entry name" value="FBOX"/>
    <property type="match status" value="1"/>
</dbReference>
<gene>
    <name evidence="3" type="ORF">SCHCODRAFT_113273</name>
</gene>
<feature type="region of interest" description="Disordered" evidence="1">
    <location>
        <begin position="767"/>
        <end position="821"/>
    </location>
</feature>
<proteinExistence type="predicted"/>
<evidence type="ECO:0000259" key="2">
    <source>
        <dbReference type="PROSITE" id="PS50181"/>
    </source>
</evidence>
<dbReference type="SUPFAM" id="SSF81383">
    <property type="entry name" value="F-box domain"/>
    <property type="match status" value="1"/>
</dbReference>
<evidence type="ECO:0000313" key="4">
    <source>
        <dbReference type="Proteomes" id="UP000007431"/>
    </source>
</evidence>
<feature type="compositionally biased region" description="Low complexity" evidence="1">
    <location>
        <begin position="738"/>
        <end position="748"/>
    </location>
</feature>
<name>D8QHC5_SCHCM</name>
<feature type="compositionally biased region" description="Pro residues" evidence="1">
    <location>
        <begin position="508"/>
        <end position="518"/>
    </location>
</feature>
<feature type="region of interest" description="Disordered" evidence="1">
    <location>
        <begin position="491"/>
        <end position="521"/>
    </location>
</feature>
<dbReference type="KEGG" id="scm:SCHCO_02640790"/>
<feature type="region of interest" description="Disordered" evidence="1">
    <location>
        <begin position="350"/>
        <end position="387"/>
    </location>
</feature>
<feature type="domain" description="F-box" evidence="2">
    <location>
        <begin position="10"/>
        <end position="47"/>
    </location>
</feature>
<dbReference type="Gene3D" id="1.20.1280.50">
    <property type="match status" value="1"/>
</dbReference>
<dbReference type="Pfam" id="PF12937">
    <property type="entry name" value="F-box-like"/>
    <property type="match status" value="1"/>
</dbReference>
<dbReference type="InParanoid" id="D8QHC5"/>
<protein>
    <recommendedName>
        <fullName evidence="2">F-box domain-containing protein</fullName>
    </recommendedName>
</protein>
<feature type="compositionally biased region" description="Low complexity" evidence="1">
    <location>
        <begin position="494"/>
        <end position="507"/>
    </location>
</feature>
<organism evidence="4">
    <name type="scientific">Schizophyllum commune (strain H4-8 / FGSC 9210)</name>
    <name type="common">Split gill fungus</name>
    <dbReference type="NCBI Taxonomy" id="578458"/>
    <lineage>
        <taxon>Eukaryota</taxon>
        <taxon>Fungi</taxon>
        <taxon>Dikarya</taxon>
        <taxon>Basidiomycota</taxon>
        <taxon>Agaricomycotina</taxon>
        <taxon>Agaricomycetes</taxon>
        <taxon>Agaricomycetidae</taxon>
        <taxon>Agaricales</taxon>
        <taxon>Schizophyllaceae</taxon>
        <taxon>Schizophyllum</taxon>
    </lineage>
</organism>